<accession>A0A9D3NQZ0</accession>
<evidence type="ECO:0000313" key="4">
    <source>
        <dbReference type="Proteomes" id="UP000824219"/>
    </source>
</evidence>
<reference evidence="3 4" key="1">
    <citation type="submission" date="2021-06" db="EMBL/GenBank/DDBJ databases">
        <title>Chromosome-level genome assembly of the red-tail catfish (Hemibagrus wyckioides).</title>
        <authorList>
            <person name="Shao F."/>
        </authorList>
    </citation>
    <scope>NUCLEOTIDE SEQUENCE [LARGE SCALE GENOMIC DNA]</scope>
    <source>
        <strain evidence="3">EC202008001</strain>
        <tissue evidence="3">Blood</tissue>
    </source>
</reference>
<dbReference type="Proteomes" id="UP000824219">
    <property type="component" value="Linkage Group LG12"/>
</dbReference>
<feature type="region of interest" description="Disordered" evidence="1">
    <location>
        <begin position="1"/>
        <end position="51"/>
    </location>
</feature>
<keyword evidence="4" id="KW-1185">Reference proteome</keyword>
<gene>
    <name evidence="2" type="ORF">KOW79_010645</name>
    <name evidence="3" type="ORF">KOW79_010648</name>
</gene>
<evidence type="ECO:0000313" key="2">
    <source>
        <dbReference type="EMBL" id="KAG7325720.1"/>
    </source>
</evidence>
<dbReference type="EMBL" id="JAHKSW010000012">
    <property type="protein sequence ID" value="KAG7325723.1"/>
    <property type="molecule type" value="Genomic_DNA"/>
</dbReference>
<dbReference type="AlphaFoldDB" id="A0A9D3NQZ0"/>
<protein>
    <submittedName>
        <fullName evidence="3">Uncharacterized protein</fullName>
    </submittedName>
</protein>
<name>A0A9D3NQZ0_9TELE</name>
<evidence type="ECO:0000313" key="3">
    <source>
        <dbReference type="EMBL" id="KAG7325723.1"/>
    </source>
</evidence>
<proteinExistence type="predicted"/>
<comment type="caution">
    <text evidence="3">The sequence shown here is derived from an EMBL/GenBank/DDBJ whole genome shotgun (WGS) entry which is preliminary data.</text>
</comment>
<organism evidence="3 4">
    <name type="scientific">Hemibagrus wyckioides</name>
    <dbReference type="NCBI Taxonomy" id="337641"/>
    <lineage>
        <taxon>Eukaryota</taxon>
        <taxon>Metazoa</taxon>
        <taxon>Chordata</taxon>
        <taxon>Craniata</taxon>
        <taxon>Vertebrata</taxon>
        <taxon>Euteleostomi</taxon>
        <taxon>Actinopterygii</taxon>
        <taxon>Neopterygii</taxon>
        <taxon>Teleostei</taxon>
        <taxon>Ostariophysi</taxon>
        <taxon>Siluriformes</taxon>
        <taxon>Bagridae</taxon>
        <taxon>Hemibagrus</taxon>
    </lineage>
</organism>
<dbReference type="OrthoDB" id="10070822at2759"/>
<evidence type="ECO:0000256" key="1">
    <source>
        <dbReference type="SAM" id="MobiDB-lite"/>
    </source>
</evidence>
<dbReference type="EMBL" id="JAHKSW010000012">
    <property type="protein sequence ID" value="KAG7325720.1"/>
    <property type="molecule type" value="Genomic_DNA"/>
</dbReference>
<sequence>MRIWSTGQEEASRLAGMETVAEDRETRTRSRAFPTVGPNGKAASPSGNRTPVFRVTGGDTVHYTNEEHLPEPLKAVDTKL</sequence>